<comment type="caution">
    <text evidence="1">The sequence shown here is derived from an EMBL/GenBank/DDBJ whole genome shotgun (WGS) entry which is preliminary data.</text>
</comment>
<organism evidence="1 2">
    <name type="scientific">Penicillium subrubescens</name>
    <dbReference type="NCBI Taxonomy" id="1316194"/>
    <lineage>
        <taxon>Eukaryota</taxon>
        <taxon>Fungi</taxon>
        <taxon>Dikarya</taxon>
        <taxon>Ascomycota</taxon>
        <taxon>Pezizomycotina</taxon>
        <taxon>Eurotiomycetes</taxon>
        <taxon>Eurotiomycetidae</taxon>
        <taxon>Eurotiales</taxon>
        <taxon>Aspergillaceae</taxon>
        <taxon>Penicillium</taxon>
    </lineage>
</organism>
<dbReference type="STRING" id="1316194.A0A1Q5U870"/>
<reference evidence="1 2" key="1">
    <citation type="submission" date="2016-10" db="EMBL/GenBank/DDBJ databases">
        <title>Genome sequence of the ascomycete fungus Penicillium subrubescens.</title>
        <authorList>
            <person name="De Vries R.P."/>
            <person name="Peng M."/>
            <person name="Dilokpimol A."/>
            <person name="Hilden K."/>
            <person name="Makela M.R."/>
            <person name="Grigoriev I."/>
            <person name="Riley R."/>
            <person name="Granchi Z."/>
        </authorList>
    </citation>
    <scope>NUCLEOTIDE SEQUENCE [LARGE SCALE GENOMIC DNA]</scope>
    <source>
        <strain evidence="1 2">CBS 132785</strain>
    </source>
</reference>
<evidence type="ECO:0000313" key="2">
    <source>
        <dbReference type="Proteomes" id="UP000186955"/>
    </source>
</evidence>
<gene>
    <name evidence="1" type="ORF">PENSUB_5512</name>
</gene>
<name>A0A1Q5U870_9EURO</name>
<keyword evidence="2" id="KW-1185">Reference proteome</keyword>
<dbReference type="OrthoDB" id="2663223at2759"/>
<dbReference type="Proteomes" id="UP000186955">
    <property type="component" value="Unassembled WGS sequence"/>
</dbReference>
<dbReference type="AlphaFoldDB" id="A0A1Q5U870"/>
<protein>
    <submittedName>
        <fullName evidence="1">Uncharacterized protein</fullName>
    </submittedName>
</protein>
<dbReference type="EMBL" id="MNBE01000565">
    <property type="protein sequence ID" value="OKP08626.1"/>
    <property type="molecule type" value="Genomic_DNA"/>
</dbReference>
<accession>A0A1Q5U870</accession>
<sequence length="162" mass="19005">MSLVQDTPSQNATEILWDKRLHSDAQWRSWIGHIKAIATKAGIWNYINPSLAEDKLKKEPVDSRDTFPQVSEVHRDATDISDLDEDQYGLYIRIVNLFDKERSFNEQLRNKINRINSLIYQNVAPEHRHILKGKNTPYKKLVRLTQQFAPQGNNRRQRVRNA</sequence>
<evidence type="ECO:0000313" key="1">
    <source>
        <dbReference type="EMBL" id="OKP08626.1"/>
    </source>
</evidence>
<proteinExistence type="predicted"/>